<feature type="DNA-binding region" description="H-T-H motif" evidence="4">
    <location>
        <begin position="45"/>
        <end position="64"/>
    </location>
</feature>
<evidence type="ECO:0000256" key="3">
    <source>
        <dbReference type="ARBA" id="ARBA00023163"/>
    </source>
</evidence>
<accession>A0ABW0NMA8</accession>
<gene>
    <name evidence="6" type="ORF">ACFPJ4_01300</name>
</gene>
<organism evidence="6 7">
    <name type="scientific">Lysinimonas soli</name>
    <dbReference type="NCBI Taxonomy" id="1074233"/>
    <lineage>
        <taxon>Bacteria</taxon>
        <taxon>Bacillati</taxon>
        <taxon>Actinomycetota</taxon>
        <taxon>Actinomycetes</taxon>
        <taxon>Micrococcales</taxon>
        <taxon>Microbacteriaceae</taxon>
        <taxon>Lysinimonas</taxon>
    </lineage>
</organism>
<evidence type="ECO:0000313" key="7">
    <source>
        <dbReference type="Proteomes" id="UP001596039"/>
    </source>
</evidence>
<reference evidence="7" key="1">
    <citation type="journal article" date="2019" name="Int. J. Syst. Evol. Microbiol.">
        <title>The Global Catalogue of Microorganisms (GCM) 10K type strain sequencing project: providing services to taxonomists for standard genome sequencing and annotation.</title>
        <authorList>
            <consortium name="The Broad Institute Genomics Platform"/>
            <consortium name="The Broad Institute Genome Sequencing Center for Infectious Disease"/>
            <person name="Wu L."/>
            <person name="Ma J."/>
        </authorList>
    </citation>
    <scope>NUCLEOTIDE SEQUENCE [LARGE SCALE GENOMIC DNA]</scope>
    <source>
        <strain evidence="7">CGMCC 4.6997</strain>
    </source>
</reference>
<keyword evidence="7" id="KW-1185">Reference proteome</keyword>
<dbReference type="SUPFAM" id="SSF46689">
    <property type="entry name" value="Homeodomain-like"/>
    <property type="match status" value="1"/>
</dbReference>
<dbReference type="Gene3D" id="1.10.357.10">
    <property type="entry name" value="Tetracycline Repressor, domain 2"/>
    <property type="match status" value="1"/>
</dbReference>
<feature type="domain" description="HTH tetR-type" evidence="5">
    <location>
        <begin position="22"/>
        <end position="82"/>
    </location>
</feature>
<dbReference type="EMBL" id="JBHSMG010000001">
    <property type="protein sequence ID" value="MFC5500869.1"/>
    <property type="molecule type" value="Genomic_DNA"/>
</dbReference>
<keyword evidence="2 4" id="KW-0238">DNA-binding</keyword>
<dbReference type="PANTHER" id="PTHR30055">
    <property type="entry name" value="HTH-TYPE TRANSCRIPTIONAL REGULATOR RUTR"/>
    <property type="match status" value="1"/>
</dbReference>
<dbReference type="RefSeq" id="WP_386738478.1">
    <property type="nucleotide sequence ID" value="NZ_JBHSMG010000001.1"/>
</dbReference>
<dbReference type="Pfam" id="PF00440">
    <property type="entry name" value="TetR_N"/>
    <property type="match status" value="1"/>
</dbReference>
<dbReference type="PROSITE" id="PS50977">
    <property type="entry name" value="HTH_TETR_2"/>
    <property type="match status" value="1"/>
</dbReference>
<dbReference type="InterPro" id="IPR036271">
    <property type="entry name" value="Tet_transcr_reg_TetR-rel_C_sf"/>
</dbReference>
<dbReference type="InterPro" id="IPR001647">
    <property type="entry name" value="HTH_TetR"/>
</dbReference>
<evidence type="ECO:0000313" key="6">
    <source>
        <dbReference type="EMBL" id="MFC5500869.1"/>
    </source>
</evidence>
<dbReference type="InterPro" id="IPR009057">
    <property type="entry name" value="Homeodomain-like_sf"/>
</dbReference>
<evidence type="ECO:0000256" key="4">
    <source>
        <dbReference type="PROSITE-ProRule" id="PRU00335"/>
    </source>
</evidence>
<evidence type="ECO:0000259" key="5">
    <source>
        <dbReference type="PROSITE" id="PS50977"/>
    </source>
</evidence>
<dbReference type="Pfam" id="PF17932">
    <property type="entry name" value="TetR_C_24"/>
    <property type="match status" value="1"/>
</dbReference>
<dbReference type="PRINTS" id="PR00455">
    <property type="entry name" value="HTHTETR"/>
</dbReference>
<sequence>MTPSARAKPSSTVGNGRVGRDPYDLETVLEIAVSAFNDFGYDATSMGLLAERLGTSKSAVYYHVTGKEDLLRLALDRALGSLENVLTLPGATNGDPVERLRFVVRAAVAVLVADLPYVTVLLRVRGNTAIERDALRRRREFDHQVAQLVDQGVSAGAVRSDVDSGTITRLLFGMVNSIVDWYKPGKGLTVDQLADDVIAVAFDGLIVSPHS</sequence>
<keyword evidence="3" id="KW-0804">Transcription</keyword>
<dbReference type="InterPro" id="IPR041490">
    <property type="entry name" value="KstR2_TetR_C"/>
</dbReference>
<dbReference type="Gene3D" id="1.10.10.60">
    <property type="entry name" value="Homeodomain-like"/>
    <property type="match status" value="1"/>
</dbReference>
<evidence type="ECO:0000256" key="2">
    <source>
        <dbReference type="ARBA" id="ARBA00023125"/>
    </source>
</evidence>
<evidence type="ECO:0000256" key="1">
    <source>
        <dbReference type="ARBA" id="ARBA00023015"/>
    </source>
</evidence>
<dbReference type="InterPro" id="IPR050109">
    <property type="entry name" value="HTH-type_TetR-like_transc_reg"/>
</dbReference>
<protein>
    <submittedName>
        <fullName evidence="6">TetR/AcrR family transcriptional regulator</fullName>
    </submittedName>
</protein>
<proteinExistence type="predicted"/>
<dbReference type="PANTHER" id="PTHR30055:SF234">
    <property type="entry name" value="HTH-TYPE TRANSCRIPTIONAL REGULATOR BETI"/>
    <property type="match status" value="1"/>
</dbReference>
<comment type="caution">
    <text evidence="6">The sequence shown here is derived from an EMBL/GenBank/DDBJ whole genome shotgun (WGS) entry which is preliminary data.</text>
</comment>
<keyword evidence="1" id="KW-0805">Transcription regulation</keyword>
<name>A0ABW0NMA8_9MICO</name>
<dbReference type="Proteomes" id="UP001596039">
    <property type="component" value="Unassembled WGS sequence"/>
</dbReference>
<dbReference type="SUPFAM" id="SSF48498">
    <property type="entry name" value="Tetracyclin repressor-like, C-terminal domain"/>
    <property type="match status" value="1"/>
</dbReference>